<reference evidence="1 2" key="1">
    <citation type="submission" date="2019-03" db="EMBL/GenBank/DDBJ databases">
        <title>Draft genome sequences of novel Actinobacteria.</title>
        <authorList>
            <person name="Sahin N."/>
            <person name="Ay H."/>
            <person name="Saygin H."/>
        </authorList>
    </citation>
    <scope>NUCLEOTIDE SEQUENCE [LARGE SCALE GENOMIC DNA]</scope>
    <source>
        <strain evidence="1 2">6K102</strain>
    </source>
</reference>
<dbReference type="PANTHER" id="PTHR41287:SF1">
    <property type="entry name" value="PROTEIN YMFN"/>
    <property type="match status" value="1"/>
</dbReference>
<dbReference type="InterPro" id="IPR005021">
    <property type="entry name" value="Terminase_largesu-like"/>
</dbReference>
<protein>
    <recommendedName>
        <fullName evidence="3">Terminase</fullName>
    </recommendedName>
</protein>
<evidence type="ECO:0000313" key="1">
    <source>
        <dbReference type="EMBL" id="TDE40507.1"/>
    </source>
</evidence>
<dbReference type="EMBL" id="SMLD01000108">
    <property type="protein sequence ID" value="TDE40507.1"/>
    <property type="molecule type" value="Genomic_DNA"/>
</dbReference>
<dbReference type="InterPro" id="IPR027417">
    <property type="entry name" value="P-loop_NTPase"/>
</dbReference>
<name>A0A4R5F076_9ACTN</name>
<dbReference type="AlphaFoldDB" id="A0A4R5F076"/>
<sequence>MPGIRPLPWQRWLLIHALELRPDGRFRFRTVIVLVARQNGKTTIVEVKNLWKMFVLGVPLVIGTAQNLDISEESWDKAVEIVEATPELAAEVEHVDRTNGKKALRLANGSRWKIAAASRKGGRGLSGDDVNLDELREHQTWDSWGAVTKTTMARENAQIWAYSNAGDDKSIVLNTLLEQARAAAEGGGDPTLGLFEWSAPEDVKCTCGRPGNTHRADCRLQDRDAWAQANPSLGYTITEEAIASALSTDPEPIFRTEVLCQHVPDMTPEWSVITQDAWNAVVDPASQIVGTVAFAADVTPDRSAGSIAVAGRRADGLGHVEVTDARPGTAWIVPRLVELVKRWKPCAVVVDAAGPAGSLIAPLEAAGLEVVKPSAREAGQACGALYDAVMPPKQPPPEWRPSVRHLDQIELNAAIAGAQKRPLGDAWAWARLGLDVDISPLVAGTLALWGHAKFAHLQKEARVPMVALR</sequence>
<comment type="caution">
    <text evidence="1">The sequence shown here is derived from an EMBL/GenBank/DDBJ whole genome shotgun (WGS) entry which is preliminary data.</text>
</comment>
<proteinExistence type="predicted"/>
<keyword evidence="2" id="KW-1185">Reference proteome</keyword>
<dbReference type="Proteomes" id="UP000295136">
    <property type="component" value="Unassembled WGS sequence"/>
</dbReference>
<gene>
    <name evidence="1" type="ORF">E1295_31910</name>
</gene>
<dbReference type="RefSeq" id="WP_132636129.1">
    <property type="nucleotide sequence ID" value="NZ_SMLD01000108.1"/>
</dbReference>
<organism evidence="1 2">
    <name type="scientific">Nonomuraea mesophila</name>
    <dbReference type="NCBI Taxonomy" id="2530382"/>
    <lineage>
        <taxon>Bacteria</taxon>
        <taxon>Bacillati</taxon>
        <taxon>Actinomycetota</taxon>
        <taxon>Actinomycetes</taxon>
        <taxon>Streptosporangiales</taxon>
        <taxon>Streptosporangiaceae</taxon>
        <taxon>Nonomuraea</taxon>
    </lineage>
</organism>
<dbReference type="Gene3D" id="3.40.50.300">
    <property type="entry name" value="P-loop containing nucleotide triphosphate hydrolases"/>
    <property type="match status" value="1"/>
</dbReference>
<evidence type="ECO:0000313" key="2">
    <source>
        <dbReference type="Proteomes" id="UP000295136"/>
    </source>
</evidence>
<evidence type="ECO:0008006" key="3">
    <source>
        <dbReference type="Google" id="ProtNLM"/>
    </source>
</evidence>
<dbReference type="PANTHER" id="PTHR41287">
    <property type="match status" value="1"/>
</dbReference>
<accession>A0A4R5F076</accession>